<keyword evidence="5" id="KW-0520">NAD</keyword>
<keyword evidence="4 8" id="KW-0808">Transferase</keyword>
<dbReference type="PANTHER" id="PTHR12684">
    <property type="entry name" value="PUTATIVE PHOSPHOTRANSFERASE"/>
    <property type="match status" value="1"/>
</dbReference>
<dbReference type="InterPro" id="IPR042081">
    <property type="entry name" value="RNA_2'-PTrans_C"/>
</dbReference>
<gene>
    <name evidence="8" type="ORF">Fcan01_26018</name>
</gene>
<dbReference type="FunFam" id="3.20.170.30:FF:000002">
    <property type="entry name" value="Phosphotransferase, putative"/>
    <property type="match status" value="1"/>
</dbReference>
<dbReference type="OMA" id="RHGASQM"/>
<comment type="caution">
    <text evidence="8">The sequence shown here is derived from an EMBL/GenBank/DDBJ whole genome shotgun (WGS) entry which is preliminary data.</text>
</comment>
<dbReference type="GO" id="GO:0006388">
    <property type="term" value="P:tRNA splicing, via endonucleolytic cleavage and ligation"/>
    <property type="evidence" value="ECO:0007669"/>
    <property type="project" value="TreeGrafter"/>
</dbReference>
<organism evidence="8 9">
    <name type="scientific">Folsomia candida</name>
    <name type="common">Springtail</name>
    <dbReference type="NCBI Taxonomy" id="158441"/>
    <lineage>
        <taxon>Eukaryota</taxon>
        <taxon>Metazoa</taxon>
        <taxon>Ecdysozoa</taxon>
        <taxon>Arthropoda</taxon>
        <taxon>Hexapoda</taxon>
        <taxon>Collembola</taxon>
        <taxon>Entomobryomorpha</taxon>
        <taxon>Isotomoidea</taxon>
        <taxon>Isotomidae</taxon>
        <taxon>Proisotominae</taxon>
        <taxon>Folsomia</taxon>
    </lineage>
</organism>
<dbReference type="STRING" id="158441.A0A226D2Y3"/>
<dbReference type="OrthoDB" id="419694at2759"/>
<evidence type="ECO:0000256" key="3">
    <source>
        <dbReference type="ARBA" id="ARBA00012007"/>
    </source>
</evidence>
<protein>
    <recommendedName>
        <fullName evidence="3">2'-phosphotransferase</fullName>
        <ecNumber evidence="3">2.7.1.160</ecNumber>
    </recommendedName>
</protein>
<evidence type="ECO:0000256" key="2">
    <source>
        <dbReference type="ARBA" id="ARBA00009836"/>
    </source>
</evidence>
<evidence type="ECO:0000256" key="1">
    <source>
        <dbReference type="ARBA" id="ARBA00003343"/>
    </source>
</evidence>
<feature type="region of interest" description="Disordered" evidence="7">
    <location>
        <begin position="1"/>
        <end position="25"/>
    </location>
</feature>
<comment type="catalytic activity">
    <reaction evidence="6">
        <text>2'-phospho-[ligated tRNA] + NAD(+) = mature tRNA + ADP-alpha-D-ribose 1'',2''-cyclic phosphate + nicotinamide</text>
        <dbReference type="Rhea" id="RHEA:23324"/>
        <dbReference type="Rhea" id="RHEA-COMP:11106"/>
        <dbReference type="Rhea" id="RHEA-COMP:11107"/>
        <dbReference type="ChEBI" id="CHEBI:17154"/>
        <dbReference type="ChEBI" id="CHEBI:57540"/>
        <dbReference type="ChEBI" id="CHEBI:76596"/>
        <dbReference type="ChEBI" id="CHEBI:82883"/>
        <dbReference type="ChEBI" id="CHEBI:85027"/>
        <dbReference type="EC" id="2.7.1.160"/>
    </reaction>
</comment>
<comment type="similarity">
    <text evidence="2">Belongs to the KptA/TPT1 family.</text>
</comment>
<dbReference type="Gene3D" id="1.10.10.970">
    <property type="entry name" value="RNA 2'-phosphotransferase, Tpt1/KptA family, N-terminal domain"/>
    <property type="match status" value="1"/>
</dbReference>
<dbReference type="PANTHER" id="PTHR12684:SF2">
    <property type="entry name" value="TRNA 2'-PHOSPHOTRANSFERASE 1"/>
    <property type="match status" value="1"/>
</dbReference>
<dbReference type="InterPro" id="IPR042080">
    <property type="entry name" value="RNA_2'-PTrans_N"/>
</dbReference>
<proteinExistence type="inferred from homology"/>
<dbReference type="InterPro" id="IPR002745">
    <property type="entry name" value="Ptrans_KptA/Tpt1"/>
</dbReference>
<evidence type="ECO:0000256" key="5">
    <source>
        <dbReference type="ARBA" id="ARBA00023027"/>
    </source>
</evidence>
<dbReference type="Pfam" id="PF01885">
    <property type="entry name" value="PTS_2-RNA"/>
    <property type="match status" value="1"/>
</dbReference>
<evidence type="ECO:0000256" key="7">
    <source>
        <dbReference type="SAM" id="MobiDB-lite"/>
    </source>
</evidence>
<dbReference type="AlphaFoldDB" id="A0A226D2Y3"/>
<keyword evidence="9" id="KW-1185">Reference proteome</keyword>
<dbReference type="EMBL" id="LNIX01000040">
    <property type="protein sequence ID" value="OXA39244.1"/>
    <property type="molecule type" value="Genomic_DNA"/>
</dbReference>
<dbReference type="Gene3D" id="3.20.170.30">
    <property type="match status" value="1"/>
</dbReference>
<dbReference type="Proteomes" id="UP000198287">
    <property type="component" value="Unassembled WGS sequence"/>
</dbReference>
<evidence type="ECO:0000313" key="9">
    <source>
        <dbReference type="Proteomes" id="UP000198287"/>
    </source>
</evidence>
<comment type="function">
    <text evidence="1">Catalyzes the last step of tRNA splicing, the transfer of the splice junction 2'-phosphate from ligated tRNA to NAD to produce ADP-ribose 1''-2'' cyclic phosphate.</text>
</comment>
<evidence type="ECO:0000256" key="6">
    <source>
        <dbReference type="ARBA" id="ARBA00047949"/>
    </source>
</evidence>
<name>A0A226D2Y3_FOLCA</name>
<dbReference type="SUPFAM" id="SSF56399">
    <property type="entry name" value="ADP-ribosylation"/>
    <property type="match status" value="1"/>
</dbReference>
<evidence type="ECO:0000256" key="4">
    <source>
        <dbReference type="ARBA" id="ARBA00022679"/>
    </source>
</evidence>
<sequence length="229" mass="25745">MQPYRPRNPRGHPHRTDPRGSNDPSSTIALSKALSWLLRHNAVQEGLHIESGGWVDLSAVLKLPRFTNWTVDDVKAVVASNDKQRFSLRELQGDRLEIRANQGHTLKVKEVDDAELLEPITDPAGITVIHGTYLRHWDAIKSTGLSRMKRNHVHFAPGELGEDGVTSGMRNSAQIYIYVDIEAAMRDGVKFYRSANNVILSPGNRDGFVEPKYFTKVVDLKSKKDLLLE</sequence>
<evidence type="ECO:0000313" key="8">
    <source>
        <dbReference type="EMBL" id="OXA39244.1"/>
    </source>
</evidence>
<dbReference type="GO" id="GO:0000215">
    <property type="term" value="F:tRNA 2'-phosphotransferase activity"/>
    <property type="evidence" value="ECO:0007669"/>
    <property type="project" value="UniProtKB-EC"/>
</dbReference>
<accession>A0A226D2Y3</accession>
<reference evidence="8 9" key="1">
    <citation type="submission" date="2015-12" db="EMBL/GenBank/DDBJ databases">
        <title>The genome of Folsomia candida.</title>
        <authorList>
            <person name="Faddeeva A."/>
            <person name="Derks M.F."/>
            <person name="Anvar Y."/>
            <person name="Smit S."/>
            <person name="Van Straalen N."/>
            <person name="Roelofs D."/>
        </authorList>
    </citation>
    <scope>NUCLEOTIDE SEQUENCE [LARGE SCALE GENOMIC DNA]</scope>
    <source>
        <strain evidence="8 9">VU population</strain>
        <tissue evidence="8">Whole body</tissue>
    </source>
</reference>
<dbReference type="EC" id="2.7.1.160" evidence="3"/>